<dbReference type="Proteomes" id="UP001604277">
    <property type="component" value="Unassembled WGS sequence"/>
</dbReference>
<evidence type="ECO:0000313" key="2">
    <source>
        <dbReference type="EMBL" id="KAL2549362.1"/>
    </source>
</evidence>
<dbReference type="SUPFAM" id="SSF56112">
    <property type="entry name" value="Protein kinase-like (PK-like)"/>
    <property type="match status" value="1"/>
</dbReference>
<keyword evidence="3" id="KW-1185">Reference proteome</keyword>
<accession>A0ABD1WII1</accession>
<sequence>MVYSDYMSPEYLMQGVLSFKSDVFSFGVVFLELLSGMKSYSAFPAGKLVEHAWKMWNKGKALDLLDKSIEDEFSVDKALRCIQVGLLCVQDADDRPTMQSVLDMLEEEGITLPQPKLPGFWFDTESRLKYDYIDSTNEINITELVCR</sequence>
<dbReference type="InterPro" id="IPR011009">
    <property type="entry name" value="Kinase-like_dom_sf"/>
</dbReference>
<feature type="domain" description="Protein kinase" evidence="1">
    <location>
        <begin position="1"/>
        <end position="117"/>
    </location>
</feature>
<dbReference type="InterPro" id="IPR000719">
    <property type="entry name" value="Prot_kinase_dom"/>
</dbReference>
<dbReference type="PANTHER" id="PTHR27006:SF606">
    <property type="entry name" value="INTERLEUKIN-1 RECEPTOR-ASSOCIATED KINASE 4"/>
    <property type="match status" value="1"/>
</dbReference>
<dbReference type="InterPro" id="IPR001245">
    <property type="entry name" value="Ser-Thr/Tyr_kinase_cat_dom"/>
</dbReference>
<dbReference type="EMBL" id="JBFOLJ010000003">
    <property type="protein sequence ID" value="KAL2549362.1"/>
    <property type="molecule type" value="Genomic_DNA"/>
</dbReference>
<dbReference type="PROSITE" id="PS50011">
    <property type="entry name" value="PROTEIN_KINASE_DOM"/>
    <property type="match status" value="1"/>
</dbReference>
<gene>
    <name evidence="2" type="ORF">Fot_10892</name>
</gene>
<dbReference type="Pfam" id="PF07714">
    <property type="entry name" value="PK_Tyr_Ser-Thr"/>
    <property type="match status" value="1"/>
</dbReference>
<evidence type="ECO:0000313" key="3">
    <source>
        <dbReference type="Proteomes" id="UP001604277"/>
    </source>
</evidence>
<proteinExistence type="predicted"/>
<organism evidence="2 3">
    <name type="scientific">Forsythia ovata</name>
    <dbReference type="NCBI Taxonomy" id="205694"/>
    <lineage>
        <taxon>Eukaryota</taxon>
        <taxon>Viridiplantae</taxon>
        <taxon>Streptophyta</taxon>
        <taxon>Embryophyta</taxon>
        <taxon>Tracheophyta</taxon>
        <taxon>Spermatophyta</taxon>
        <taxon>Magnoliopsida</taxon>
        <taxon>eudicotyledons</taxon>
        <taxon>Gunneridae</taxon>
        <taxon>Pentapetalae</taxon>
        <taxon>asterids</taxon>
        <taxon>lamiids</taxon>
        <taxon>Lamiales</taxon>
        <taxon>Oleaceae</taxon>
        <taxon>Forsythieae</taxon>
        <taxon>Forsythia</taxon>
    </lineage>
</organism>
<dbReference type="PANTHER" id="PTHR27006">
    <property type="entry name" value="PROMASTIGOTE SURFACE ANTIGEN PROTEIN PSA"/>
    <property type="match status" value="1"/>
</dbReference>
<protein>
    <submittedName>
        <fullName evidence="2">Cysteine-rich receptor-like protein kinase 19</fullName>
    </submittedName>
</protein>
<dbReference type="AlphaFoldDB" id="A0ABD1WII1"/>
<comment type="caution">
    <text evidence="2">The sequence shown here is derived from an EMBL/GenBank/DDBJ whole genome shotgun (WGS) entry which is preliminary data.</text>
</comment>
<evidence type="ECO:0000259" key="1">
    <source>
        <dbReference type="PROSITE" id="PS50011"/>
    </source>
</evidence>
<dbReference type="Gene3D" id="1.10.510.10">
    <property type="entry name" value="Transferase(Phosphotransferase) domain 1"/>
    <property type="match status" value="1"/>
</dbReference>
<reference evidence="3" key="1">
    <citation type="submission" date="2024-07" db="EMBL/GenBank/DDBJ databases">
        <title>Two chromosome-level genome assemblies of Korean endemic species Abeliophyllum distichum and Forsythia ovata (Oleaceae).</title>
        <authorList>
            <person name="Jang H."/>
        </authorList>
    </citation>
    <scope>NUCLEOTIDE SEQUENCE [LARGE SCALE GENOMIC DNA]</scope>
</reference>
<name>A0ABD1WII1_9LAMI</name>